<evidence type="ECO:0000313" key="14">
    <source>
        <dbReference type="EMBL" id="EHI56115.1"/>
    </source>
</evidence>
<gene>
    <name evidence="9" type="primary">greA</name>
    <name evidence="14" type="ORF">HMPREF9333_00645</name>
</gene>
<dbReference type="FunFam" id="1.10.287.180:FF:000001">
    <property type="entry name" value="Transcription elongation factor GreA"/>
    <property type="match status" value="1"/>
</dbReference>
<dbReference type="PANTHER" id="PTHR30437">
    <property type="entry name" value="TRANSCRIPTION ELONGATION FACTOR GREA"/>
    <property type="match status" value="1"/>
</dbReference>
<feature type="domain" description="Transcription elongation factor GreA/GreB N-terminal" evidence="13">
    <location>
        <begin position="7"/>
        <end position="76"/>
    </location>
</feature>
<evidence type="ECO:0000256" key="7">
    <source>
        <dbReference type="ARBA" id="ARBA00024916"/>
    </source>
</evidence>
<dbReference type="GO" id="GO:0003677">
    <property type="term" value="F:DNA binding"/>
    <property type="evidence" value="ECO:0007669"/>
    <property type="project" value="UniProtKB-UniRule"/>
</dbReference>
<keyword evidence="4" id="KW-0175">Coiled coil</keyword>
<dbReference type="OrthoDB" id="9808774at2"/>
<dbReference type="Gene3D" id="1.10.287.180">
    <property type="entry name" value="Transcription elongation factor, GreA/GreB, N-terminal domain"/>
    <property type="match status" value="1"/>
</dbReference>
<dbReference type="eggNOG" id="COG0782">
    <property type="taxonomic scope" value="Bacteria"/>
</dbReference>
<organism evidence="14 15">
    <name type="scientific">Johnsonella ignava ATCC 51276</name>
    <dbReference type="NCBI Taxonomy" id="679200"/>
    <lineage>
        <taxon>Bacteria</taxon>
        <taxon>Bacillati</taxon>
        <taxon>Bacillota</taxon>
        <taxon>Clostridia</taxon>
        <taxon>Lachnospirales</taxon>
        <taxon>Lachnospiraceae</taxon>
        <taxon>Johnsonella</taxon>
    </lineage>
</organism>
<dbReference type="HAMAP" id="MF_00105">
    <property type="entry name" value="GreA_GreB"/>
    <property type="match status" value="1"/>
</dbReference>
<dbReference type="NCBIfam" id="NF001261">
    <property type="entry name" value="PRK00226.1-2"/>
    <property type="match status" value="1"/>
</dbReference>
<evidence type="ECO:0000313" key="15">
    <source>
        <dbReference type="Proteomes" id="UP000003011"/>
    </source>
</evidence>
<dbReference type="InterPro" id="IPR001437">
    <property type="entry name" value="Tscrpt_elong_fac_GreA/B_C"/>
</dbReference>
<dbReference type="InterPro" id="IPR022691">
    <property type="entry name" value="Tscrpt_elong_fac_GreA/B_N"/>
</dbReference>
<dbReference type="Pfam" id="PF03449">
    <property type="entry name" value="GreA_GreB_N"/>
    <property type="match status" value="1"/>
</dbReference>
<dbReference type="SUPFAM" id="SSF46557">
    <property type="entry name" value="GreA transcript cleavage protein, N-terminal domain"/>
    <property type="match status" value="1"/>
</dbReference>
<dbReference type="NCBIfam" id="TIGR01462">
    <property type="entry name" value="greA"/>
    <property type="match status" value="1"/>
</dbReference>
<sequence length="163" mass="18409">MSETKNILTYAGLKRYEEELHDLKVNKRKEIAQKIKEAREQGDLSENAEYDAAKDEQRQNEARIEQLENLLKNVEVIDEDEIDLDIISVGCNVTVLDKLDNEEVDFMIVGATETDSREGKISNESPVGSALLGKREGDIVTVETPMGEMEYEVLAIHRGNRGE</sequence>
<evidence type="ECO:0000256" key="4">
    <source>
        <dbReference type="ARBA" id="ARBA00023054"/>
    </source>
</evidence>
<comment type="function">
    <text evidence="7 9 10">Necessary for efficient RNA polymerase transcription elongation past template-encoded arresting sites. The arresting sites in DNA have the property of trapping a certain fraction of elongating RNA polymerases that pass through, resulting in locked ternary complexes. Cleavage of the nascent transcript by cleavage factors such as GreA or GreB allows the resumption of elongation from the new 3'terminus. GreA releases sequences of 2 to 3 nucleotides.</text>
</comment>
<dbReference type="PIRSF" id="PIRSF006092">
    <property type="entry name" value="GreA_GreB"/>
    <property type="match status" value="1"/>
</dbReference>
<proteinExistence type="inferred from homology"/>
<dbReference type="InterPro" id="IPR028624">
    <property type="entry name" value="Tscrpt_elong_fac_GreA/B"/>
</dbReference>
<dbReference type="InterPro" id="IPR036953">
    <property type="entry name" value="GreA/GreB_C_sf"/>
</dbReference>
<evidence type="ECO:0000256" key="3">
    <source>
        <dbReference type="ARBA" id="ARBA00023015"/>
    </source>
</evidence>
<dbReference type="PROSITE" id="PS00829">
    <property type="entry name" value="GREAB_1"/>
    <property type="match status" value="1"/>
</dbReference>
<evidence type="ECO:0000256" key="2">
    <source>
        <dbReference type="ARBA" id="ARBA00013729"/>
    </source>
</evidence>
<keyword evidence="5 9" id="KW-0238">DNA-binding</keyword>
<dbReference type="PATRIC" id="fig|679200.3.peg.680"/>
<evidence type="ECO:0000256" key="9">
    <source>
        <dbReference type="HAMAP-Rule" id="MF_00105"/>
    </source>
</evidence>
<dbReference type="AlphaFoldDB" id="G5GGF5"/>
<evidence type="ECO:0000256" key="11">
    <source>
        <dbReference type="SAM" id="MobiDB-lite"/>
    </source>
</evidence>
<dbReference type="InterPro" id="IPR023459">
    <property type="entry name" value="Tscrpt_elong_fac_GreA/B_fam"/>
</dbReference>
<dbReference type="InterPro" id="IPR036805">
    <property type="entry name" value="Tscrpt_elong_fac_GreA/B_N_sf"/>
</dbReference>
<dbReference type="Pfam" id="PF01272">
    <property type="entry name" value="GreA_GreB"/>
    <property type="match status" value="1"/>
</dbReference>
<dbReference type="RefSeq" id="WP_005539785.1">
    <property type="nucleotide sequence ID" value="NZ_JH378830.1"/>
</dbReference>
<dbReference type="FunFam" id="3.10.50.30:FF:000001">
    <property type="entry name" value="Transcription elongation factor GreA"/>
    <property type="match status" value="1"/>
</dbReference>
<feature type="region of interest" description="Disordered" evidence="11">
    <location>
        <begin position="39"/>
        <end position="59"/>
    </location>
</feature>
<evidence type="ECO:0000259" key="12">
    <source>
        <dbReference type="Pfam" id="PF01272"/>
    </source>
</evidence>
<dbReference type="PANTHER" id="PTHR30437:SF4">
    <property type="entry name" value="TRANSCRIPTION ELONGATION FACTOR GREA"/>
    <property type="match status" value="1"/>
</dbReference>
<reference evidence="14 15" key="1">
    <citation type="submission" date="2011-08" db="EMBL/GenBank/DDBJ databases">
        <title>The Genome Sequence of Johnsonella ignava ATCC 51276.</title>
        <authorList>
            <consortium name="The Broad Institute Genome Sequencing Platform"/>
            <person name="Earl A."/>
            <person name="Ward D."/>
            <person name="Feldgarden M."/>
            <person name="Gevers D."/>
            <person name="Izard J."/>
            <person name="Blanton J.M."/>
            <person name="Baranova O.V."/>
            <person name="Dewhirst F.E."/>
            <person name="Young S.K."/>
            <person name="Zeng Q."/>
            <person name="Gargeya S."/>
            <person name="Fitzgerald M."/>
            <person name="Haas B."/>
            <person name="Abouelleil A."/>
            <person name="Alvarado L."/>
            <person name="Arachchi H.M."/>
            <person name="Berlin A."/>
            <person name="Brown A."/>
            <person name="Chapman S.B."/>
            <person name="Chen Z."/>
            <person name="Dunbar C."/>
            <person name="Freedman E."/>
            <person name="Gearin G."/>
            <person name="Gellesch M."/>
            <person name="Goldberg J."/>
            <person name="Griggs A."/>
            <person name="Gujja S."/>
            <person name="Heiman D."/>
            <person name="Howarth C."/>
            <person name="Larson L."/>
            <person name="Lui A."/>
            <person name="MacDonald P.J.P."/>
            <person name="Montmayeur A."/>
            <person name="Murphy C."/>
            <person name="Neiman D."/>
            <person name="Pearson M."/>
            <person name="Priest M."/>
            <person name="Roberts A."/>
            <person name="Saif S."/>
            <person name="Shea T."/>
            <person name="Shenoy N."/>
            <person name="Sisk P."/>
            <person name="Stolte C."/>
            <person name="Sykes S."/>
            <person name="Wortman J."/>
            <person name="Nusbaum C."/>
            <person name="Birren B."/>
        </authorList>
    </citation>
    <scope>NUCLEOTIDE SEQUENCE [LARGE SCALE GENOMIC DNA]</scope>
    <source>
        <strain evidence="14 15">ATCC 51276</strain>
    </source>
</reference>
<dbReference type="NCBIfam" id="NF001263">
    <property type="entry name" value="PRK00226.1-4"/>
    <property type="match status" value="1"/>
</dbReference>
<name>G5GGF5_9FIRM</name>
<keyword evidence="6 9" id="KW-0804">Transcription</keyword>
<dbReference type="GO" id="GO:0070063">
    <property type="term" value="F:RNA polymerase binding"/>
    <property type="evidence" value="ECO:0007669"/>
    <property type="project" value="InterPro"/>
</dbReference>
<protein>
    <recommendedName>
        <fullName evidence="2 9">Transcription elongation factor GreA</fullName>
    </recommendedName>
    <alternativeName>
        <fullName evidence="8 9">Transcript cleavage factor GreA</fullName>
    </alternativeName>
</protein>
<evidence type="ECO:0000256" key="8">
    <source>
        <dbReference type="ARBA" id="ARBA00030776"/>
    </source>
</evidence>
<accession>G5GGF5</accession>
<comment type="caution">
    <text evidence="14">The sequence shown here is derived from an EMBL/GenBank/DDBJ whole genome shotgun (WGS) entry which is preliminary data.</text>
</comment>
<keyword evidence="15" id="KW-1185">Reference proteome</keyword>
<evidence type="ECO:0000256" key="10">
    <source>
        <dbReference type="RuleBase" id="RU000556"/>
    </source>
</evidence>
<dbReference type="GO" id="GO:0006354">
    <property type="term" value="P:DNA-templated transcription elongation"/>
    <property type="evidence" value="ECO:0007669"/>
    <property type="project" value="TreeGrafter"/>
</dbReference>
<dbReference type="GO" id="GO:0032784">
    <property type="term" value="P:regulation of DNA-templated transcription elongation"/>
    <property type="evidence" value="ECO:0007669"/>
    <property type="project" value="UniProtKB-UniRule"/>
</dbReference>
<dbReference type="STRING" id="679200.HMPREF9333_00645"/>
<dbReference type="InterPro" id="IPR018151">
    <property type="entry name" value="TF_GreA/GreB_CS"/>
</dbReference>
<dbReference type="SUPFAM" id="SSF54534">
    <property type="entry name" value="FKBP-like"/>
    <property type="match status" value="1"/>
</dbReference>
<evidence type="ECO:0000256" key="5">
    <source>
        <dbReference type="ARBA" id="ARBA00023125"/>
    </source>
</evidence>
<keyword evidence="3 9" id="KW-0805">Transcription regulation</keyword>
<dbReference type="Gene3D" id="3.10.50.30">
    <property type="entry name" value="Transcription elongation factor, GreA/GreB, C-terminal domain"/>
    <property type="match status" value="1"/>
</dbReference>
<dbReference type="InterPro" id="IPR006359">
    <property type="entry name" value="Tscrpt_elong_fac_GreA"/>
</dbReference>
<dbReference type="EMBL" id="ACZL01000012">
    <property type="protein sequence ID" value="EHI56115.1"/>
    <property type="molecule type" value="Genomic_DNA"/>
</dbReference>
<comment type="similarity">
    <text evidence="1 9 10">Belongs to the GreA/GreB family.</text>
</comment>
<evidence type="ECO:0000256" key="6">
    <source>
        <dbReference type="ARBA" id="ARBA00023163"/>
    </source>
</evidence>
<dbReference type="HOGENOM" id="CLU_101379_2_1_9"/>
<dbReference type="Proteomes" id="UP000003011">
    <property type="component" value="Unassembled WGS sequence"/>
</dbReference>
<evidence type="ECO:0000259" key="13">
    <source>
        <dbReference type="Pfam" id="PF03449"/>
    </source>
</evidence>
<evidence type="ECO:0000256" key="1">
    <source>
        <dbReference type="ARBA" id="ARBA00008213"/>
    </source>
</evidence>
<feature type="domain" description="Transcription elongation factor GreA/GreB C-terminal" evidence="12">
    <location>
        <begin position="85"/>
        <end position="157"/>
    </location>
</feature>
<dbReference type="PROSITE" id="PS00830">
    <property type="entry name" value="GREAB_2"/>
    <property type="match status" value="1"/>
</dbReference>